<name>A0A060YL59_ONCMY</name>
<evidence type="ECO:0000256" key="4">
    <source>
        <dbReference type="ARBA" id="ARBA00012775"/>
    </source>
</evidence>
<evidence type="ECO:0000256" key="6">
    <source>
        <dbReference type="ARBA" id="ARBA00022801"/>
    </source>
</evidence>
<keyword evidence="6" id="KW-0378">Hydrolase</keyword>
<dbReference type="EMBL" id="FR913297">
    <property type="protein sequence ID" value="CDQ92466.1"/>
    <property type="molecule type" value="Genomic_DNA"/>
</dbReference>
<evidence type="ECO:0000313" key="10">
    <source>
        <dbReference type="Proteomes" id="UP000193380"/>
    </source>
</evidence>
<dbReference type="GO" id="GO:0003876">
    <property type="term" value="F:AMP deaminase activity"/>
    <property type="evidence" value="ECO:0007669"/>
    <property type="project" value="UniProtKB-EC"/>
</dbReference>
<evidence type="ECO:0000256" key="7">
    <source>
        <dbReference type="ARBA" id="ARBA00022833"/>
    </source>
</evidence>
<protein>
    <recommendedName>
        <fullName evidence="4">AMP deaminase</fullName>
        <ecNumber evidence="4">3.5.4.6</ecNumber>
    </recommendedName>
</protein>
<dbReference type="Pfam" id="PF19326">
    <property type="entry name" value="AMP_deaminase"/>
    <property type="match status" value="2"/>
</dbReference>
<keyword evidence="8" id="KW-0546">Nucleotide metabolism</keyword>
<dbReference type="GO" id="GO:0005829">
    <property type="term" value="C:cytosol"/>
    <property type="evidence" value="ECO:0007669"/>
    <property type="project" value="TreeGrafter"/>
</dbReference>
<organism evidence="9 10">
    <name type="scientific">Oncorhynchus mykiss</name>
    <name type="common">Rainbow trout</name>
    <name type="synonym">Salmo gairdneri</name>
    <dbReference type="NCBI Taxonomy" id="8022"/>
    <lineage>
        <taxon>Eukaryota</taxon>
        <taxon>Metazoa</taxon>
        <taxon>Chordata</taxon>
        <taxon>Craniata</taxon>
        <taxon>Vertebrata</taxon>
        <taxon>Euteleostomi</taxon>
        <taxon>Actinopterygii</taxon>
        <taxon>Neopterygii</taxon>
        <taxon>Teleostei</taxon>
        <taxon>Protacanthopterygii</taxon>
        <taxon>Salmoniformes</taxon>
        <taxon>Salmonidae</taxon>
        <taxon>Salmoninae</taxon>
        <taxon>Oncorhynchus</taxon>
    </lineage>
</organism>
<dbReference type="InterPro" id="IPR006650">
    <property type="entry name" value="A/AMP_deam_AS"/>
</dbReference>
<evidence type="ECO:0000256" key="3">
    <source>
        <dbReference type="ARBA" id="ARBA00006676"/>
    </source>
</evidence>
<comment type="similarity">
    <text evidence="3">Belongs to the metallo-dependent hydrolases superfamily. Adenosine and AMP deaminases family.</text>
</comment>
<keyword evidence="7" id="KW-0862">Zinc</keyword>
<dbReference type="STRING" id="8022.A0A060YL59"/>
<comment type="cofactor">
    <cofactor evidence="1">
        <name>Zn(2+)</name>
        <dbReference type="ChEBI" id="CHEBI:29105"/>
    </cofactor>
</comment>
<dbReference type="InterPro" id="IPR006329">
    <property type="entry name" value="AMPD"/>
</dbReference>
<dbReference type="PIRSF" id="PIRSF001251">
    <property type="entry name" value="AMP_deaminase_met"/>
    <property type="match status" value="1"/>
</dbReference>
<evidence type="ECO:0000256" key="5">
    <source>
        <dbReference type="ARBA" id="ARBA00022723"/>
    </source>
</evidence>
<dbReference type="NCBIfam" id="TIGR01429">
    <property type="entry name" value="AMP_deaminase"/>
    <property type="match status" value="1"/>
</dbReference>
<dbReference type="Gene3D" id="3.20.20.140">
    <property type="entry name" value="Metal-dependent hydrolases"/>
    <property type="match status" value="2"/>
</dbReference>
<dbReference type="PANTHER" id="PTHR11359:SF2">
    <property type="entry name" value="AMP DEAMINASE 3"/>
    <property type="match status" value="1"/>
</dbReference>
<evidence type="ECO:0000256" key="8">
    <source>
        <dbReference type="ARBA" id="ARBA00023080"/>
    </source>
</evidence>
<sequence>MPRQFPKITLSEVDEETRLLAEKVYASALKEEDTKDALSMFTVPEDCPIGLHQAKERELLKELAEQHSEESAKRKKSFKMIRSQSASLQGLQIPVTAEWARSVVTPFLSPSSTCSSLPENCPEYQRVTISGDYCAGITVEDYEQAAKTLMKALFIREKYSRLAYHRFPRTVAQFLRSAENQTWKEEDEVLPVESIVLVYVSHTCLPTDVCPCPREGEDPYSIENIPDNLSYELQTKDGIVYVYENAEALSQNRPRSLPYPDLETFAIDLSHVLAMIVDGPTKTYCHRRLNFLGSKFYLHEMLNEMAELKELKGVPHRDFYNVDTHIHAAACMSQKHLLNFIQTTYKTEADRVVLEKGGRKLTLREVFEHLNMDPYDLTVDSLDVHARYALQHSALRQHILYSSRINCFILKYIKLFFPPSSIYNLPHNDKAKTFTYVNVKYHIYISIQTLYLVLEAPLAAVKASSLPRYDTTSLAHLYLGSFYHSSLQILSSSVRVTIGFLSIGFLCPPVAQFGCAASSRKTLSGSKLLPFKNDGGHCVLWDLQCCRNVLVLFYRSVLRHNPVSELYGQFLRPHDLVFALTSTVNCGTLNRQVCAGPNPVQLIEFPTGGLQSSCRNISRIINRNRMHLSSTSSLIAKGLKTYVNKVFILFSLLRNWQKGRQTFHRFDKFNSKYNPVGASELREIYLKTDNLIDGEYFARIIKEVSHDLEESKYQHAEPRLSIYGRSADEWDSLSKWFIQHKVHSTNMQWIIQVPRIYDIFKSKKLITNFAKMLENIFLPLFEATVNPQKHKELHVFLKYVTGFDSVDDESKHSDHMFSYKSPKPEQWTADENPPYSYYLFHMYANIMVLNNLRKERGLSTFQFRPHCGEAGSITHLVSAFLTADNISHGLNLKKSPVLQYLYYLAQVPIAMSPLSNNSLFLEYSKNPLREFLHKGLCVSLSTDDPMQFHYTKEALMEEYAIAAQLWKLSTCDVCEIARNSVLQSGLSHQEKKHFIGANYLKDGPEGNDIRRTNVAQIRMAYRHETLCNELSFLVDAVKTEAAIGTQPDQLNVESLDKRKKCEGISSPLVALRYKCPKMDKDVILLSHLLLVNG</sequence>
<dbReference type="GO" id="GO:0032264">
    <property type="term" value="P:IMP salvage"/>
    <property type="evidence" value="ECO:0007669"/>
    <property type="project" value="UniProtKB-UniPathway"/>
</dbReference>
<evidence type="ECO:0000256" key="1">
    <source>
        <dbReference type="ARBA" id="ARBA00001947"/>
    </source>
</evidence>
<dbReference type="InterPro" id="IPR032466">
    <property type="entry name" value="Metal_Hydrolase"/>
</dbReference>
<reference evidence="9" key="2">
    <citation type="submission" date="2014-03" db="EMBL/GenBank/DDBJ databases">
        <authorList>
            <person name="Genoscope - CEA"/>
        </authorList>
    </citation>
    <scope>NUCLEOTIDE SEQUENCE</scope>
</reference>
<evidence type="ECO:0000313" key="9">
    <source>
        <dbReference type="EMBL" id="CDQ92466.1"/>
    </source>
</evidence>
<dbReference type="GO" id="GO:0046872">
    <property type="term" value="F:metal ion binding"/>
    <property type="evidence" value="ECO:0007669"/>
    <property type="project" value="UniProtKB-KW"/>
</dbReference>
<dbReference type="UniPathway" id="UPA00591">
    <property type="reaction ID" value="UER00663"/>
</dbReference>
<dbReference type="PANTHER" id="PTHR11359">
    <property type="entry name" value="AMP DEAMINASE"/>
    <property type="match status" value="1"/>
</dbReference>
<accession>A0A060YL59</accession>
<dbReference type="EC" id="3.5.4.6" evidence="4"/>
<dbReference type="Proteomes" id="UP000193380">
    <property type="component" value="Unassembled WGS sequence"/>
</dbReference>
<dbReference type="SUPFAM" id="SSF51556">
    <property type="entry name" value="Metallo-dependent hydrolases"/>
    <property type="match status" value="2"/>
</dbReference>
<dbReference type="GO" id="GO:0046033">
    <property type="term" value="P:AMP metabolic process"/>
    <property type="evidence" value="ECO:0007669"/>
    <property type="project" value="TreeGrafter"/>
</dbReference>
<dbReference type="Gene3D" id="4.10.800.20">
    <property type="match status" value="1"/>
</dbReference>
<dbReference type="PaxDb" id="8022-A0A060YL59"/>
<comment type="pathway">
    <text evidence="2">Purine metabolism; IMP biosynthesis via salvage pathway; IMP from AMP: step 1/1.</text>
</comment>
<gene>
    <name evidence="9" type="ORF">GSONMT00033762001</name>
</gene>
<dbReference type="FunFam" id="3.20.20.140:FF:000002">
    <property type="entry name" value="AMP deaminase"/>
    <property type="match status" value="1"/>
</dbReference>
<proteinExistence type="inferred from homology"/>
<dbReference type="AlphaFoldDB" id="A0A060YL59"/>
<keyword evidence="5" id="KW-0479">Metal-binding</keyword>
<evidence type="ECO:0000256" key="2">
    <source>
        <dbReference type="ARBA" id="ARBA00004955"/>
    </source>
</evidence>
<dbReference type="PROSITE" id="PS00485">
    <property type="entry name" value="A_DEAMINASE"/>
    <property type="match status" value="1"/>
</dbReference>
<reference evidence="9" key="1">
    <citation type="journal article" date="2014" name="Nat. Commun.">
        <title>The rainbow trout genome provides novel insights into evolution after whole-genome duplication in vertebrates.</title>
        <authorList>
            <person name="Berthelot C."/>
            <person name="Brunet F."/>
            <person name="Chalopin D."/>
            <person name="Juanchich A."/>
            <person name="Bernard M."/>
            <person name="Noel B."/>
            <person name="Bento P."/>
            <person name="Da Silva C."/>
            <person name="Labadie K."/>
            <person name="Alberti A."/>
            <person name="Aury J.M."/>
            <person name="Louis A."/>
            <person name="Dehais P."/>
            <person name="Bardou P."/>
            <person name="Montfort J."/>
            <person name="Klopp C."/>
            <person name="Cabau C."/>
            <person name="Gaspin C."/>
            <person name="Thorgaard G.H."/>
            <person name="Boussaha M."/>
            <person name="Quillet E."/>
            <person name="Guyomard R."/>
            <person name="Galiana D."/>
            <person name="Bobe J."/>
            <person name="Volff J.N."/>
            <person name="Genet C."/>
            <person name="Wincker P."/>
            <person name="Jaillon O."/>
            <person name="Roest Crollius H."/>
            <person name="Guiguen Y."/>
        </authorList>
    </citation>
    <scope>NUCLEOTIDE SEQUENCE [LARGE SCALE GENOMIC DNA]</scope>
</reference>